<evidence type="ECO:0000256" key="4">
    <source>
        <dbReference type="ARBA" id="ARBA00022989"/>
    </source>
</evidence>
<dbReference type="PANTHER" id="PTHR47089:SF1">
    <property type="entry name" value="GUANOSINE ABC TRANSPORTER PERMEASE PROTEIN NUPP"/>
    <property type="match status" value="1"/>
</dbReference>
<gene>
    <name evidence="7" type="ORF">H9647_11330</name>
</gene>
<feature type="transmembrane region" description="Helical" evidence="6">
    <location>
        <begin position="57"/>
        <end position="75"/>
    </location>
</feature>
<evidence type="ECO:0000256" key="2">
    <source>
        <dbReference type="ARBA" id="ARBA00022475"/>
    </source>
</evidence>
<comment type="caution">
    <text evidence="7">The sequence shown here is derived from an EMBL/GenBank/DDBJ whole genome shotgun (WGS) entry which is preliminary data.</text>
</comment>
<feature type="transmembrane region" description="Helical" evidence="6">
    <location>
        <begin position="12"/>
        <end position="37"/>
    </location>
</feature>
<dbReference type="RefSeq" id="WP_191799929.1">
    <property type="nucleotide sequence ID" value="NZ_JACSQL010000004.1"/>
</dbReference>
<protein>
    <submittedName>
        <fullName evidence="7">ABC transporter permease</fullName>
    </submittedName>
</protein>
<evidence type="ECO:0000256" key="1">
    <source>
        <dbReference type="ARBA" id="ARBA00004651"/>
    </source>
</evidence>
<evidence type="ECO:0000256" key="5">
    <source>
        <dbReference type="ARBA" id="ARBA00023136"/>
    </source>
</evidence>
<feature type="transmembrane region" description="Helical" evidence="6">
    <location>
        <begin position="240"/>
        <end position="260"/>
    </location>
</feature>
<dbReference type="Pfam" id="PF02653">
    <property type="entry name" value="BPD_transp_2"/>
    <property type="match status" value="1"/>
</dbReference>
<sequence>MSMLKNNLKSLIQPLLAVMIGLLAGAVAILIVGGNVFETYGEMWKGAFGSFYFFTNTLSRATPIILIGLGVALAFKAGFFNMGAEGQMLLGALASALTALYLPGPGWFVTIVSILAGAIVGGIWSLFAGWLDARFGMNLLITTLLLNYIATLFAGYMVAYPLKDTTGSAAMAQTPMVDQSIWLPKLFQGMGLHAGFIIAIIAAVVIYFFMQKTVPGYEIRMLGSNPSFAAFGGVKRIRMMMLSMVVSGALAGIAGAGEVLGTQYRYIDGSLSSASYAWSGIMATLLAGSHPLGTAFSAILLSALQTGSMGVERNTEVPLEVGSVIQAVLTLFVSARIGYSFLKRRKGNKTNGTAS</sequence>
<feature type="transmembrane region" description="Helical" evidence="6">
    <location>
        <begin position="281"/>
        <end position="304"/>
    </location>
</feature>
<keyword evidence="5 6" id="KW-0472">Membrane</keyword>
<keyword evidence="4 6" id="KW-1133">Transmembrane helix</keyword>
<dbReference type="InterPro" id="IPR001851">
    <property type="entry name" value="ABC_transp_permease"/>
</dbReference>
<accession>A0ABR8T020</accession>
<comment type="subcellular location">
    <subcellularLocation>
        <location evidence="1">Cell membrane</location>
        <topology evidence="1">Multi-pass membrane protein</topology>
    </subcellularLocation>
</comment>
<feature type="transmembrane region" description="Helical" evidence="6">
    <location>
        <begin position="107"/>
        <end position="127"/>
    </location>
</feature>
<evidence type="ECO:0000313" key="7">
    <source>
        <dbReference type="EMBL" id="MBD7968654.1"/>
    </source>
</evidence>
<dbReference type="PANTHER" id="PTHR47089">
    <property type="entry name" value="ABC TRANSPORTER, PERMEASE PROTEIN"/>
    <property type="match status" value="1"/>
</dbReference>
<evidence type="ECO:0000256" key="3">
    <source>
        <dbReference type="ARBA" id="ARBA00022692"/>
    </source>
</evidence>
<organism evidence="7 8">
    <name type="scientific">Paenibacillus gallinarum</name>
    <dbReference type="NCBI Taxonomy" id="2762232"/>
    <lineage>
        <taxon>Bacteria</taxon>
        <taxon>Bacillati</taxon>
        <taxon>Bacillota</taxon>
        <taxon>Bacilli</taxon>
        <taxon>Bacillales</taxon>
        <taxon>Paenibacillaceae</taxon>
        <taxon>Paenibacillus</taxon>
    </lineage>
</organism>
<keyword evidence="8" id="KW-1185">Reference proteome</keyword>
<dbReference type="EMBL" id="JACSQL010000004">
    <property type="protein sequence ID" value="MBD7968654.1"/>
    <property type="molecule type" value="Genomic_DNA"/>
</dbReference>
<dbReference type="Proteomes" id="UP000608071">
    <property type="component" value="Unassembled WGS sequence"/>
</dbReference>
<keyword evidence="3 6" id="KW-0812">Transmembrane</keyword>
<feature type="transmembrane region" description="Helical" evidence="6">
    <location>
        <begin position="190"/>
        <end position="210"/>
    </location>
</feature>
<reference evidence="7 8" key="1">
    <citation type="submission" date="2020-08" db="EMBL/GenBank/DDBJ databases">
        <title>A Genomic Blueprint of the Chicken Gut Microbiome.</title>
        <authorList>
            <person name="Gilroy R."/>
            <person name="Ravi A."/>
            <person name="Getino M."/>
            <person name="Pursley I."/>
            <person name="Horton D.L."/>
            <person name="Alikhan N.-F."/>
            <person name="Baker D."/>
            <person name="Gharbi K."/>
            <person name="Hall N."/>
            <person name="Watson M."/>
            <person name="Adriaenssens E.M."/>
            <person name="Foster-Nyarko E."/>
            <person name="Jarju S."/>
            <person name="Secka A."/>
            <person name="Antonio M."/>
            <person name="Oren A."/>
            <person name="Chaudhuri R."/>
            <person name="La Ragione R.M."/>
            <person name="Hildebrand F."/>
            <person name="Pallen M.J."/>
        </authorList>
    </citation>
    <scope>NUCLEOTIDE SEQUENCE [LARGE SCALE GENOMIC DNA]</scope>
    <source>
        <strain evidence="7 8">Sa2BVA9</strain>
    </source>
</reference>
<feature type="transmembrane region" description="Helical" evidence="6">
    <location>
        <begin position="324"/>
        <end position="342"/>
    </location>
</feature>
<dbReference type="CDD" id="cd06580">
    <property type="entry name" value="TM_PBP1_transp_TpRbsC_like"/>
    <property type="match status" value="1"/>
</dbReference>
<feature type="transmembrane region" description="Helical" evidence="6">
    <location>
        <begin position="139"/>
        <end position="159"/>
    </location>
</feature>
<evidence type="ECO:0000256" key="6">
    <source>
        <dbReference type="SAM" id="Phobius"/>
    </source>
</evidence>
<name>A0ABR8T020_9BACL</name>
<proteinExistence type="predicted"/>
<keyword evidence="2" id="KW-1003">Cell membrane</keyword>
<evidence type="ECO:0000313" key="8">
    <source>
        <dbReference type="Proteomes" id="UP000608071"/>
    </source>
</evidence>